<dbReference type="InterPro" id="IPR043502">
    <property type="entry name" value="DNA/RNA_pol_sf"/>
</dbReference>
<dbReference type="InterPro" id="IPR000477">
    <property type="entry name" value="RT_dom"/>
</dbReference>
<name>A0A7M7T4T5_STRPU</name>
<dbReference type="PANTHER" id="PTHR47510:SF3">
    <property type="entry name" value="ENDO_EXONUCLEASE_PHOSPHATASE DOMAIN-CONTAINING PROTEIN"/>
    <property type="match status" value="1"/>
</dbReference>
<dbReference type="CDD" id="cd01650">
    <property type="entry name" value="RT_nLTR_like"/>
    <property type="match status" value="1"/>
</dbReference>
<dbReference type="InParanoid" id="A0A7M7T4T5"/>
<dbReference type="OrthoDB" id="10037236at2759"/>
<dbReference type="RefSeq" id="XP_030853882.1">
    <property type="nucleotide sequence ID" value="XM_030998022.1"/>
</dbReference>
<dbReference type="GO" id="GO:0003824">
    <property type="term" value="F:catalytic activity"/>
    <property type="evidence" value="ECO:0007669"/>
    <property type="project" value="InterPro"/>
</dbReference>
<dbReference type="InterPro" id="IPR036691">
    <property type="entry name" value="Endo/exonu/phosph_ase_sf"/>
</dbReference>
<reference evidence="2" key="2">
    <citation type="submission" date="2021-01" db="UniProtKB">
        <authorList>
            <consortium name="EnsemblMetazoa"/>
        </authorList>
    </citation>
    <scope>IDENTIFICATION</scope>
</reference>
<dbReference type="Pfam" id="PF00078">
    <property type="entry name" value="RVT_1"/>
    <property type="match status" value="1"/>
</dbReference>
<dbReference type="Proteomes" id="UP000007110">
    <property type="component" value="Unassembled WGS sequence"/>
</dbReference>
<dbReference type="KEGG" id="spu:100889248"/>
<reference evidence="3" key="1">
    <citation type="submission" date="2015-02" db="EMBL/GenBank/DDBJ databases">
        <title>Genome sequencing for Strongylocentrotus purpuratus.</title>
        <authorList>
            <person name="Murali S."/>
            <person name="Liu Y."/>
            <person name="Vee V."/>
            <person name="English A."/>
            <person name="Wang M."/>
            <person name="Skinner E."/>
            <person name="Han Y."/>
            <person name="Muzny D.M."/>
            <person name="Worley K.C."/>
            <person name="Gibbs R.A."/>
        </authorList>
    </citation>
    <scope>NUCLEOTIDE SEQUENCE</scope>
</reference>
<evidence type="ECO:0000313" key="3">
    <source>
        <dbReference type="Proteomes" id="UP000007110"/>
    </source>
</evidence>
<dbReference type="PROSITE" id="PS50878">
    <property type="entry name" value="RT_POL"/>
    <property type="match status" value="1"/>
</dbReference>
<evidence type="ECO:0000259" key="1">
    <source>
        <dbReference type="PROSITE" id="PS50878"/>
    </source>
</evidence>
<accession>A0A7M7T4T5</accession>
<dbReference type="SUPFAM" id="SSF56672">
    <property type="entry name" value="DNA/RNA polymerases"/>
    <property type="match status" value="1"/>
</dbReference>
<dbReference type="SUPFAM" id="SSF56219">
    <property type="entry name" value="DNase I-like"/>
    <property type="match status" value="1"/>
</dbReference>
<keyword evidence="3" id="KW-1185">Reference proteome</keyword>
<evidence type="ECO:0000313" key="2">
    <source>
        <dbReference type="EnsemblMetazoa" id="XP_030853882"/>
    </source>
</evidence>
<feature type="domain" description="Reverse transcriptase" evidence="1">
    <location>
        <begin position="451"/>
        <end position="715"/>
    </location>
</feature>
<dbReference type="AlphaFoldDB" id="A0A7M7T4T5"/>
<proteinExistence type="predicted"/>
<dbReference type="Pfam" id="PF03372">
    <property type="entry name" value="Exo_endo_phos"/>
    <property type="match status" value="1"/>
</dbReference>
<dbReference type="OMA" id="PDNTHAD"/>
<sequence>MANARSLTNKFDEFVCLVQSFDSDIVCVSETWFSESIPQSVYNIPRYSLFSKHRTVRRGGGVAIFAKTDMNPTHVKLHVPEEHEIVWTQIRPSRLPRSVSSIYIASIYSPPDNTHADELVQYLTYAVDEILSNHPTAGIIIMGDFNRTDVSPLLRGQNLKQVVNRPTRNQAVLDKIVTNLNHLYSPVHIVAPLGHSDHNGVTWLPKKQPPHKNKVQHRVVRPFRESSVRPFGSWITHHDWSNVYDENDVERKCEHFYNELNTAINLYFQCKTIRLHATDKPWMTVGVKGLINQRQTAFHNNSSNQNNLRNKVQREICHAKEAFYRDRVQHLKHENPSAWYRYIKVMSSNMQQDMSIALEDVDATDSVAIANAINSYFVSIAKDTPPLAAKNIPAYRPFPLHSIPSVQPWSVYKELSKTHVGKSGGPDGISPRLIREFAVELSSPLCNIFNASFEQGKVPSCWKKSLIVPVPKENPPTLHKLRPIALTDFFAKLLELFAYKWLMADISPVIDSQQFGNRSGLSTSHYLLNLLEYLHSNADKSGSITTVVLTDFSKAFDLVDHNVAINKLFTMGARPSLIPWVCSFLTERTQQVRYKNQLSRNLTTSAGVPQGTRLGPLIFLAVVNDALQTSDCHRWKYVDDLTVAETRRVNSPCNLDTTLSSFEQWCEESNMRLNPTKCQVMQISFARRQLPPPEIKLLDQIIPESQHVKLLGVIVRNDLRWTDHVNNVTSRATKKLYILRMLKRFAMPTTDLLTVFTSYIRPILEYCCVVWHFSLTLHQENQLERIQKRALRTILAGGYESYQRALSACDLVSLKERREDLCRVFANKLFKNFRHWLPESQSSNRQLRHSNRLRELKCRTQRYKNSAIPQIIKLLNSK</sequence>
<dbReference type="Gene3D" id="3.60.10.10">
    <property type="entry name" value="Endonuclease/exonuclease/phosphatase"/>
    <property type="match status" value="1"/>
</dbReference>
<dbReference type="InterPro" id="IPR005135">
    <property type="entry name" value="Endo/exonuclease/phosphatase"/>
</dbReference>
<dbReference type="PANTHER" id="PTHR47510">
    <property type="entry name" value="REVERSE TRANSCRIPTASE DOMAIN-CONTAINING PROTEIN"/>
    <property type="match status" value="1"/>
</dbReference>
<dbReference type="GeneID" id="100889248"/>
<organism evidence="2 3">
    <name type="scientific">Strongylocentrotus purpuratus</name>
    <name type="common">Purple sea urchin</name>
    <dbReference type="NCBI Taxonomy" id="7668"/>
    <lineage>
        <taxon>Eukaryota</taxon>
        <taxon>Metazoa</taxon>
        <taxon>Echinodermata</taxon>
        <taxon>Eleutherozoa</taxon>
        <taxon>Echinozoa</taxon>
        <taxon>Echinoidea</taxon>
        <taxon>Euechinoidea</taxon>
        <taxon>Echinacea</taxon>
        <taxon>Camarodonta</taxon>
        <taxon>Echinidea</taxon>
        <taxon>Strongylocentrotidae</taxon>
        <taxon>Strongylocentrotus</taxon>
    </lineage>
</organism>
<protein>
    <recommendedName>
        <fullName evidence="1">Reverse transcriptase domain-containing protein</fullName>
    </recommendedName>
</protein>
<dbReference type="EnsemblMetazoa" id="XM_030998022">
    <property type="protein sequence ID" value="XP_030853882"/>
    <property type="gene ID" value="LOC100889248"/>
</dbReference>